<evidence type="ECO:0000313" key="2">
    <source>
        <dbReference type="EMBL" id="KAF6154006.1"/>
    </source>
</evidence>
<reference evidence="2 3" key="1">
    <citation type="journal article" date="2020" name="IScience">
        <title>Genome Sequencing of the Endangered Kingdonia uniflora (Circaeasteraceae, Ranunculales) Reveals Potential Mechanisms of Evolutionary Specialization.</title>
        <authorList>
            <person name="Sun Y."/>
            <person name="Deng T."/>
            <person name="Zhang A."/>
            <person name="Moore M.J."/>
            <person name="Landis J.B."/>
            <person name="Lin N."/>
            <person name="Zhang H."/>
            <person name="Zhang X."/>
            <person name="Huang J."/>
            <person name="Zhang X."/>
            <person name="Sun H."/>
            <person name="Wang H."/>
        </authorList>
    </citation>
    <scope>NUCLEOTIDE SEQUENCE [LARGE SCALE GENOMIC DNA]</scope>
    <source>
        <strain evidence="2">TB1705</strain>
        <tissue evidence="2">Leaf</tissue>
    </source>
</reference>
<feature type="transmembrane region" description="Helical" evidence="1">
    <location>
        <begin position="6"/>
        <end position="25"/>
    </location>
</feature>
<proteinExistence type="predicted"/>
<organism evidence="2 3">
    <name type="scientific">Kingdonia uniflora</name>
    <dbReference type="NCBI Taxonomy" id="39325"/>
    <lineage>
        <taxon>Eukaryota</taxon>
        <taxon>Viridiplantae</taxon>
        <taxon>Streptophyta</taxon>
        <taxon>Embryophyta</taxon>
        <taxon>Tracheophyta</taxon>
        <taxon>Spermatophyta</taxon>
        <taxon>Magnoliopsida</taxon>
        <taxon>Ranunculales</taxon>
        <taxon>Circaeasteraceae</taxon>
        <taxon>Kingdonia</taxon>
    </lineage>
</organism>
<evidence type="ECO:0000256" key="1">
    <source>
        <dbReference type="SAM" id="Phobius"/>
    </source>
</evidence>
<sequence length="63" mass="7483">GDVYYFRVLVLTFLAFKIVDLFRIFALPIISIYILFIMCSTHDLFILLWATYPLFICTKKGER</sequence>
<comment type="caution">
    <text evidence="2">The sequence shown here is derived from an EMBL/GenBank/DDBJ whole genome shotgun (WGS) entry which is preliminary data.</text>
</comment>
<name>A0A7J7MGJ6_9MAGN</name>
<protein>
    <submittedName>
        <fullName evidence="2">Uncharacterized protein</fullName>
    </submittedName>
</protein>
<keyword evidence="1" id="KW-1133">Transmembrane helix</keyword>
<dbReference type="EMBL" id="JACGCM010001538">
    <property type="protein sequence ID" value="KAF6154006.1"/>
    <property type="molecule type" value="Genomic_DNA"/>
</dbReference>
<evidence type="ECO:0000313" key="3">
    <source>
        <dbReference type="Proteomes" id="UP000541444"/>
    </source>
</evidence>
<feature type="non-terminal residue" evidence="2">
    <location>
        <position position="1"/>
    </location>
</feature>
<keyword evidence="1" id="KW-0812">Transmembrane</keyword>
<gene>
    <name evidence="2" type="ORF">GIB67_026660</name>
</gene>
<dbReference type="AlphaFoldDB" id="A0A7J7MGJ6"/>
<keyword evidence="1" id="KW-0472">Membrane</keyword>
<feature type="transmembrane region" description="Helical" evidence="1">
    <location>
        <begin position="32"/>
        <end position="55"/>
    </location>
</feature>
<keyword evidence="3" id="KW-1185">Reference proteome</keyword>
<dbReference type="Proteomes" id="UP000541444">
    <property type="component" value="Unassembled WGS sequence"/>
</dbReference>
<accession>A0A7J7MGJ6</accession>